<protein>
    <submittedName>
        <fullName evidence="1">Uncharacterized protein</fullName>
    </submittedName>
</protein>
<reference evidence="1" key="5">
    <citation type="journal article" date="2021" name="G3 (Bethesda)">
        <title>Aegilops tauschii genome assembly Aet v5.0 features greater sequence contiguity and improved annotation.</title>
        <authorList>
            <person name="Wang L."/>
            <person name="Zhu T."/>
            <person name="Rodriguez J.C."/>
            <person name="Deal K.R."/>
            <person name="Dubcovsky J."/>
            <person name="McGuire P.E."/>
            <person name="Lux T."/>
            <person name="Spannagl M."/>
            <person name="Mayer K.F.X."/>
            <person name="Baldrich P."/>
            <person name="Meyers B.C."/>
            <person name="Huo N."/>
            <person name="Gu Y.Q."/>
            <person name="Zhou H."/>
            <person name="Devos K.M."/>
            <person name="Bennetzen J.L."/>
            <person name="Unver T."/>
            <person name="Budak H."/>
            <person name="Gulick P.J."/>
            <person name="Galiba G."/>
            <person name="Kalapos B."/>
            <person name="Nelson D.R."/>
            <person name="Li P."/>
            <person name="You F.M."/>
            <person name="Luo M.C."/>
            <person name="Dvorak J."/>
        </authorList>
    </citation>
    <scope>NUCLEOTIDE SEQUENCE [LARGE SCALE GENOMIC DNA]</scope>
    <source>
        <strain evidence="1">cv. AL8/78</strain>
    </source>
</reference>
<proteinExistence type="predicted"/>
<sequence length="94" mass="10356">QASSIRLGDGEAVAHSTHPAKAVCDPYTHGRRERLRLRSARPGPVRARLRPPVRLYPCILRWSQQRTHPSHTVVLASASILPLLPFHPATLAAS</sequence>
<accession>A0A453B904</accession>
<dbReference type="Gramene" id="AET2Gv20420700.2">
    <property type="protein sequence ID" value="AET2Gv20420700.2"/>
    <property type="gene ID" value="AET2Gv20420700"/>
</dbReference>
<dbReference type="AlphaFoldDB" id="A0A453B904"/>
<reference evidence="2" key="2">
    <citation type="journal article" date="2017" name="Nat. Plants">
        <title>The Aegilops tauschii genome reveals multiple impacts of transposons.</title>
        <authorList>
            <person name="Zhao G."/>
            <person name="Zou C."/>
            <person name="Li K."/>
            <person name="Wang K."/>
            <person name="Li T."/>
            <person name="Gao L."/>
            <person name="Zhang X."/>
            <person name="Wang H."/>
            <person name="Yang Z."/>
            <person name="Liu X."/>
            <person name="Jiang W."/>
            <person name="Mao L."/>
            <person name="Kong X."/>
            <person name="Jiao Y."/>
            <person name="Jia J."/>
        </authorList>
    </citation>
    <scope>NUCLEOTIDE SEQUENCE [LARGE SCALE GENOMIC DNA]</scope>
    <source>
        <strain evidence="2">cv. AL8/78</strain>
    </source>
</reference>
<keyword evidence="2" id="KW-1185">Reference proteome</keyword>
<evidence type="ECO:0000313" key="2">
    <source>
        <dbReference type="Proteomes" id="UP000015105"/>
    </source>
</evidence>
<reference evidence="2" key="1">
    <citation type="journal article" date="2014" name="Science">
        <title>Ancient hybridizations among the ancestral genomes of bread wheat.</title>
        <authorList>
            <consortium name="International Wheat Genome Sequencing Consortium,"/>
            <person name="Marcussen T."/>
            <person name="Sandve S.R."/>
            <person name="Heier L."/>
            <person name="Spannagl M."/>
            <person name="Pfeifer M."/>
            <person name="Jakobsen K.S."/>
            <person name="Wulff B.B."/>
            <person name="Steuernagel B."/>
            <person name="Mayer K.F."/>
            <person name="Olsen O.A."/>
        </authorList>
    </citation>
    <scope>NUCLEOTIDE SEQUENCE [LARGE SCALE GENOMIC DNA]</scope>
    <source>
        <strain evidence="2">cv. AL8/78</strain>
    </source>
</reference>
<reference evidence="1" key="3">
    <citation type="journal article" date="2017" name="Nature">
        <title>Genome sequence of the progenitor of the wheat D genome Aegilops tauschii.</title>
        <authorList>
            <person name="Luo M.C."/>
            <person name="Gu Y.Q."/>
            <person name="Puiu D."/>
            <person name="Wang H."/>
            <person name="Twardziok S.O."/>
            <person name="Deal K.R."/>
            <person name="Huo N."/>
            <person name="Zhu T."/>
            <person name="Wang L."/>
            <person name="Wang Y."/>
            <person name="McGuire P.E."/>
            <person name="Liu S."/>
            <person name="Long H."/>
            <person name="Ramasamy R.K."/>
            <person name="Rodriguez J.C."/>
            <person name="Van S.L."/>
            <person name="Yuan L."/>
            <person name="Wang Z."/>
            <person name="Xia Z."/>
            <person name="Xiao L."/>
            <person name="Anderson O.D."/>
            <person name="Ouyang S."/>
            <person name="Liang Y."/>
            <person name="Zimin A.V."/>
            <person name="Pertea G."/>
            <person name="Qi P."/>
            <person name="Bennetzen J.L."/>
            <person name="Dai X."/>
            <person name="Dawson M.W."/>
            <person name="Muller H.G."/>
            <person name="Kugler K."/>
            <person name="Rivarola-Duarte L."/>
            <person name="Spannagl M."/>
            <person name="Mayer K.F.X."/>
            <person name="Lu F.H."/>
            <person name="Bevan M.W."/>
            <person name="Leroy P."/>
            <person name="Li P."/>
            <person name="You F.M."/>
            <person name="Sun Q."/>
            <person name="Liu Z."/>
            <person name="Lyons E."/>
            <person name="Wicker T."/>
            <person name="Salzberg S.L."/>
            <person name="Devos K.M."/>
            <person name="Dvorak J."/>
        </authorList>
    </citation>
    <scope>NUCLEOTIDE SEQUENCE [LARGE SCALE GENOMIC DNA]</scope>
    <source>
        <strain evidence="1">cv. AL8/78</strain>
    </source>
</reference>
<evidence type="ECO:0000313" key="1">
    <source>
        <dbReference type="EnsemblPlants" id="AET2Gv20420700.2"/>
    </source>
</evidence>
<reference evidence="1" key="4">
    <citation type="submission" date="2019-03" db="UniProtKB">
        <authorList>
            <consortium name="EnsemblPlants"/>
        </authorList>
    </citation>
    <scope>IDENTIFICATION</scope>
</reference>
<dbReference type="Proteomes" id="UP000015105">
    <property type="component" value="Chromosome 2D"/>
</dbReference>
<name>A0A453B904_AEGTS</name>
<dbReference type="EnsemblPlants" id="AET2Gv20420700.2">
    <property type="protein sequence ID" value="AET2Gv20420700.2"/>
    <property type="gene ID" value="AET2Gv20420700"/>
</dbReference>
<organism evidence="1 2">
    <name type="scientific">Aegilops tauschii subsp. strangulata</name>
    <name type="common">Goatgrass</name>
    <dbReference type="NCBI Taxonomy" id="200361"/>
    <lineage>
        <taxon>Eukaryota</taxon>
        <taxon>Viridiplantae</taxon>
        <taxon>Streptophyta</taxon>
        <taxon>Embryophyta</taxon>
        <taxon>Tracheophyta</taxon>
        <taxon>Spermatophyta</taxon>
        <taxon>Magnoliopsida</taxon>
        <taxon>Liliopsida</taxon>
        <taxon>Poales</taxon>
        <taxon>Poaceae</taxon>
        <taxon>BOP clade</taxon>
        <taxon>Pooideae</taxon>
        <taxon>Triticodae</taxon>
        <taxon>Triticeae</taxon>
        <taxon>Triticinae</taxon>
        <taxon>Aegilops</taxon>
    </lineage>
</organism>